<keyword evidence="9 12" id="KW-0395">Inflammatory response</keyword>
<dbReference type="GO" id="GO:0005149">
    <property type="term" value="F:interleukin-1 receptor binding"/>
    <property type="evidence" value="ECO:0007669"/>
    <property type="project" value="UniProtKB-UniRule"/>
</dbReference>
<keyword evidence="11 12" id="KW-0497">Mitogen</keyword>
<accession>A0AA35KRV4</accession>
<dbReference type="PANTHER" id="PTHR10078:SF30">
    <property type="entry name" value="INTERLEUKIN-1 BETA"/>
    <property type="match status" value="1"/>
</dbReference>
<keyword evidence="15" id="KW-1185">Reference proteome</keyword>
<dbReference type="Pfam" id="PF02394">
    <property type="entry name" value="IL1_propep"/>
    <property type="match status" value="1"/>
</dbReference>
<evidence type="ECO:0000256" key="2">
    <source>
        <dbReference type="ARBA" id="ARBA00004514"/>
    </source>
</evidence>
<proteinExistence type="inferred from homology"/>
<keyword evidence="7 12" id="KW-0964">Secreted</keyword>
<evidence type="ECO:0000256" key="10">
    <source>
        <dbReference type="ARBA" id="ARBA00023228"/>
    </source>
</evidence>
<dbReference type="GO" id="GO:0071222">
    <property type="term" value="P:cellular response to lipopolysaccharide"/>
    <property type="evidence" value="ECO:0007669"/>
    <property type="project" value="TreeGrafter"/>
</dbReference>
<evidence type="ECO:0000256" key="6">
    <source>
        <dbReference type="ARBA" id="ARBA00022514"/>
    </source>
</evidence>
<dbReference type="CDD" id="cd23296">
    <property type="entry name" value="beta-trefoil_IL1B"/>
    <property type="match status" value="1"/>
</dbReference>
<dbReference type="GO" id="GO:0010628">
    <property type="term" value="P:positive regulation of gene expression"/>
    <property type="evidence" value="ECO:0007669"/>
    <property type="project" value="TreeGrafter"/>
</dbReference>
<dbReference type="PRINTS" id="PR00264">
    <property type="entry name" value="INTERLEUKIN1"/>
</dbReference>
<dbReference type="Proteomes" id="UP001178461">
    <property type="component" value="Chromosome 8"/>
</dbReference>
<comment type="subunit">
    <text evidence="12">Monomer.</text>
</comment>
<evidence type="ECO:0000256" key="9">
    <source>
        <dbReference type="ARBA" id="ARBA00023198"/>
    </source>
</evidence>
<organism evidence="14 15">
    <name type="scientific">Podarcis lilfordi</name>
    <name type="common">Lilford's wall lizard</name>
    <dbReference type="NCBI Taxonomy" id="74358"/>
    <lineage>
        <taxon>Eukaryota</taxon>
        <taxon>Metazoa</taxon>
        <taxon>Chordata</taxon>
        <taxon>Craniata</taxon>
        <taxon>Vertebrata</taxon>
        <taxon>Euteleostomi</taxon>
        <taxon>Lepidosauria</taxon>
        <taxon>Squamata</taxon>
        <taxon>Bifurcata</taxon>
        <taxon>Unidentata</taxon>
        <taxon>Episquamata</taxon>
        <taxon>Laterata</taxon>
        <taxon>Lacertibaenia</taxon>
        <taxon>Lacertidae</taxon>
        <taxon>Podarcis</taxon>
    </lineage>
</organism>
<evidence type="ECO:0000256" key="11">
    <source>
        <dbReference type="ARBA" id="ARBA00023246"/>
    </source>
</evidence>
<dbReference type="GO" id="GO:0006955">
    <property type="term" value="P:immune response"/>
    <property type="evidence" value="ECO:0007669"/>
    <property type="project" value="InterPro"/>
</dbReference>
<name>A0AA35KRV4_9SAUR</name>
<keyword evidence="6 12" id="KW-0202">Cytokine</keyword>
<dbReference type="GO" id="GO:0005615">
    <property type="term" value="C:extracellular space"/>
    <property type="evidence" value="ECO:0007669"/>
    <property type="project" value="UniProtKB-KW"/>
</dbReference>
<comment type="similarity">
    <text evidence="4 12">Belongs to the IL-1 family.</text>
</comment>
<dbReference type="GO" id="GO:0001660">
    <property type="term" value="P:fever generation"/>
    <property type="evidence" value="ECO:0007669"/>
    <property type="project" value="UniProtKB-UniRule"/>
</dbReference>
<dbReference type="Pfam" id="PF00340">
    <property type="entry name" value="IL1"/>
    <property type="match status" value="1"/>
</dbReference>
<dbReference type="InterPro" id="IPR008996">
    <property type="entry name" value="IL1/FGF"/>
</dbReference>
<gene>
    <name evidence="14" type="ORF">PODLI_1B020172</name>
</gene>
<keyword evidence="5" id="KW-0963">Cytoplasm</keyword>
<dbReference type="SUPFAM" id="SSF50353">
    <property type="entry name" value="Cytokine"/>
    <property type="match status" value="1"/>
</dbReference>
<evidence type="ECO:0000256" key="5">
    <source>
        <dbReference type="ARBA" id="ARBA00022490"/>
    </source>
</evidence>
<evidence type="ECO:0000313" key="15">
    <source>
        <dbReference type="Proteomes" id="UP001178461"/>
    </source>
</evidence>
<evidence type="ECO:0000256" key="12">
    <source>
        <dbReference type="RuleBase" id="RU003753"/>
    </source>
</evidence>
<dbReference type="EMBL" id="OX395133">
    <property type="protein sequence ID" value="CAI5783185.1"/>
    <property type="molecule type" value="Genomic_DNA"/>
</dbReference>
<feature type="domain" description="Interleukin-1 propeptide" evidence="13">
    <location>
        <begin position="36"/>
        <end position="133"/>
    </location>
</feature>
<dbReference type="Gene3D" id="2.80.10.50">
    <property type="match status" value="1"/>
</dbReference>
<reference evidence="14" key="1">
    <citation type="submission" date="2022-12" db="EMBL/GenBank/DDBJ databases">
        <authorList>
            <person name="Alioto T."/>
            <person name="Alioto T."/>
            <person name="Gomez Garrido J."/>
        </authorList>
    </citation>
    <scope>NUCLEOTIDE SEQUENCE</scope>
</reference>
<sequence length="302" mass="33917">MEAGRKGLRFRRFRNAQAGDESLWELEEDAKSKAPMSRVPECEEEVMDFCSVDEMQFYEEHRPSLAQEAFPGLNHPACKVGIQVKIANSPSSLGFQKAAIIMVAIERMKKKKSSKARALFTDDDLMDIINSVLEPVDFDTCECTYATDPIYHLSRSISCNIRDVNQKSLVLNGTTQLVALELQQADISKEARVKMYVYRPKIEEGVAKIPIALKIKGKELYLSCVQSGDQPALQLEEASIEGDLDKSDKGRFLFYRVAVGDYSRFESAAFPQWYICTSAQVNKAVSVTNRIGEVSIVDYIVT</sequence>
<dbReference type="GO" id="GO:0005764">
    <property type="term" value="C:lysosome"/>
    <property type="evidence" value="ECO:0007669"/>
    <property type="project" value="UniProtKB-SubCell"/>
</dbReference>
<dbReference type="GO" id="GO:0005829">
    <property type="term" value="C:cytosol"/>
    <property type="evidence" value="ECO:0007669"/>
    <property type="project" value="UniProtKB-SubCell"/>
</dbReference>
<dbReference type="InterPro" id="IPR000975">
    <property type="entry name" value="IL-1_fam"/>
</dbReference>
<dbReference type="PANTHER" id="PTHR10078">
    <property type="entry name" value="INTERLEUKIN-1 FAMILY MEMBER"/>
    <property type="match status" value="1"/>
</dbReference>
<dbReference type="SMART" id="SM00125">
    <property type="entry name" value="IL1"/>
    <property type="match status" value="1"/>
</dbReference>
<evidence type="ECO:0000313" key="14">
    <source>
        <dbReference type="EMBL" id="CAI5783185.1"/>
    </source>
</evidence>
<comment type="subcellular location">
    <subcellularLocation>
        <location evidence="2">Cytoplasm</location>
        <location evidence="2">Cytosol</location>
    </subcellularLocation>
    <subcellularLocation>
        <location evidence="1">Lysosome</location>
    </subcellularLocation>
    <subcellularLocation>
        <location evidence="3">Secreted</location>
        <location evidence="3">Extracellular exosome</location>
    </subcellularLocation>
</comment>
<evidence type="ECO:0000256" key="4">
    <source>
        <dbReference type="ARBA" id="ARBA00010448"/>
    </source>
</evidence>
<evidence type="ECO:0000256" key="1">
    <source>
        <dbReference type="ARBA" id="ARBA00004371"/>
    </source>
</evidence>
<dbReference type="AlphaFoldDB" id="A0AA35KRV4"/>
<dbReference type="PROSITE" id="PS00253">
    <property type="entry name" value="INTERLEUKIN_1"/>
    <property type="match status" value="1"/>
</dbReference>
<dbReference type="GO" id="GO:0019221">
    <property type="term" value="P:cytokine-mediated signaling pathway"/>
    <property type="evidence" value="ECO:0007669"/>
    <property type="project" value="TreeGrafter"/>
</dbReference>
<protein>
    <recommendedName>
        <fullName evidence="12">Interleukin-1</fullName>
    </recommendedName>
</protein>
<dbReference type="InterPro" id="IPR003502">
    <property type="entry name" value="IL-1_propep"/>
</dbReference>
<keyword evidence="10" id="KW-0458">Lysosome</keyword>
<evidence type="ECO:0000259" key="13">
    <source>
        <dbReference type="Pfam" id="PF02394"/>
    </source>
</evidence>
<dbReference type="GO" id="GO:0051781">
    <property type="term" value="P:positive regulation of cell division"/>
    <property type="evidence" value="ECO:0007669"/>
    <property type="project" value="UniProtKB-KW"/>
</dbReference>
<dbReference type="PRINTS" id="PR01357">
    <property type="entry name" value="INTRLEUKN1AB"/>
</dbReference>
<dbReference type="PRINTS" id="PR01359">
    <property type="entry name" value="INTRLEUKIN1B"/>
</dbReference>
<evidence type="ECO:0000256" key="3">
    <source>
        <dbReference type="ARBA" id="ARBA00004550"/>
    </source>
</evidence>
<dbReference type="GO" id="GO:0005125">
    <property type="term" value="F:cytokine activity"/>
    <property type="evidence" value="ECO:0007669"/>
    <property type="project" value="UniProtKB-UniRule"/>
</dbReference>
<dbReference type="InterPro" id="IPR020877">
    <property type="entry name" value="IL-1_CS"/>
</dbReference>
<evidence type="ECO:0000256" key="8">
    <source>
        <dbReference type="ARBA" id="ARBA00022620"/>
    </source>
</evidence>
<evidence type="ECO:0000256" key="7">
    <source>
        <dbReference type="ARBA" id="ARBA00022525"/>
    </source>
</evidence>
<keyword evidence="8 12" id="KW-0666">Pyrogen</keyword>